<dbReference type="AlphaFoldDB" id="A0A329SSV7"/>
<keyword evidence="3 6" id="KW-1133">Transmembrane helix</keyword>
<evidence type="ECO:0000313" key="10">
    <source>
        <dbReference type="EMBL" id="KAG2924434.1"/>
    </source>
</evidence>
<sequence length="561" mass="63355">MTPPQPPVANYVPAMSLPDSHEGDTLAHADPYVNAVSPRYHRESEKLTWTQKCTRLWTVTRWRLSRTIFSVPIPILTARFDMKLGDLIITLPLLLGLLGMAIFFTVEHEVKTSGAPATLAMIFVFVLAVRNNSLLLALTGIPFERALFYHKLFSYATIVLTVVHACAYYVAPGEHVQTEDKDMDYKLLTGYVSFVAMVFLCILSVNKIRRRFFELFLRSHWILFIVATVFASLHGAPYIIVGVLPWFFDMLNRLVFRARKYSHGSLRPPKVSTGIVSREQVSVHVLPGDITLIQFPRVRKDTGEAFEYEAGQYAFVCIPSISYLEWHPFTFSSSPNETMVTMHIKTLGDWTKKVTIAAVDTTEYSPFDILLDGPYGKLSVDIDTPGVYSHYVLLSGGIGMTPMRSIVNWLYTEHHEGYRPDIKNVHFVWSVRDRDLIQALVDGTGLHHETSNHKSYFPARIQDANEPTSTFFSEFYLTRGEKDVEALLDHQLTSCLRYGSRPDTAKILRAMGEKAKEAGSTRVAVLACGPNSLVSDVVVASITLSKEMNIHFDVHTELFDF</sequence>
<evidence type="ECO:0000313" key="13">
    <source>
        <dbReference type="EMBL" id="RAW39830.1"/>
    </source>
</evidence>
<dbReference type="EMBL" id="RCML01000583">
    <property type="protein sequence ID" value="KAG2973254.1"/>
    <property type="molecule type" value="Genomic_DNA"/>
</dbReference>
<dbReference type="PANTHER" id="PTHR11972:SF55">
    <property type="entry name" value="FERRIC REDUCTASE"/>
    <property type="match status" value="1"/>
</dbReference>
<dbReference type="InterPro" id="IPR050369">
    <property type="entry name" value="RBOH/FRE"/>
</dbReference>
<dbReference type="Proteomes" id="UP000736787">
    <property type="component" value="Unassembled WGS sequence"/>
</dbReference>
<feature type="domain" description="FAD-binding FR-type" evidence="7">
    <location>
        <begin position="268"/>
        <end position="381"/>
    </location>
</feature>
<dbReference type="SFLD" id="SFLDS00052">
    <property type="entry name" value="Ferric_Reductase_Domain"/>
    <property type="match status" value="1"/>
</dbReference>
<dbReference type="SUPFAM" id="SSF52343">
    <property type="entry name" value="Ferredoxin reductase-like, C-terminal NADP-linked domain"/>
    <property type="match status" value="1"/>
</dbReference>
<evidence type="ECO:0000256" key="6">
    <source>
        <dbReference type="SAM" id="Phobius"/>
    </source>
</evidence>
<dbReference type="Gene3D" id="2.40.30.10">
    <property type="entry name" value="Translation factors"/>
    <property type="match status" value="1"/>
</dbReference>
<accession>A0A329SSV7</accession>
<dbReference type="GO" id="GO:0005886">
    <property type="term" value="C:plasma membrane"/>
    <property type="evidence" value="ECO:0007669"/>
    <property type="project" value="TreeGrafter"/>
</dbReference>
<dbReference type="Pfam" id="PF01794">
    <property type="entry name" value="Ferric_reduct"/>
    <property type="match status" value="1"/>
</dbReference>
<evidence type="ECO:0000313" key="11">
    <source>
        <dbReference type="EMBL" id="KAG2973254.1"/>
    </source>
</evidence>
<dbReference type="EMBL" id="RCMV01000506">
    <property type="protein sequence ID" value="KAG3216143.1"/>
    <property type="molecule type" value="Genomic_DNA"/>
</dbReference>
<dbReference type="Pfam" id="PF08030">
    <property type="entry name" value="NAD_binding_6"/>
    <property type="match status" value="1"/>
</dbReference>
<dbReference type="InterPro" id="IPR017938">
    <property type="entry name" value="Riboflavin_synthase-like_b-brl"/>
</dbReference>
<evidence type="ECO:0000256" key="1">
    <source>
        <dbReference type="ARBA" id="ARBA00004141"/>
    </source>
</evidence>
<dbReference type="EMBL" id="RCMG01000405">
    <property type="protein sequence ID" value="KAG2854851.1"/>
    <property type="molecule type" value="Genomic_DNA"/>
</dbReference>
<keyword evidence="2 6" id="KW-0812">Transmembrane</keyword>
<dbReference type="STRING" id="29920.A0A329SSV7"/>
<name>A0A329SSV7_9STRA</name>
<dbReference type="EMBL" id="MJFZ01000058">
    <property type="protein sequence ID" value="RAW39830.1"/>
    <property type="molecule type" value="Genomic_DNA"/>
</dbReference>
<dbReference type="Proteomes" id="UP000697107">
    <property type="component" value="Unassembled WGS sequence"/>
</dbReference>
<dbReference type="CDD" id="cd06186">
    <property type="entry name" value="NOX_Duox_like_FAD_NADP"/>
    <property type="match status" value="1"/>
</dbReference>
<evidence type="ECO:0000256" key="4">
    <source>
        <dbReference type="ARBA" id="ARBA00023002"/>
    </source>
</evidence>
<evidence type="ECO:0000256" key="5">
    <source>
        <dbReference type="ARBA" id="ARBA00023136"/>
    </source>
</evidence>
<dbReference type="Proteomes" id="UP000735874">
    <property type="component" value="Unassembled WGS sequence"/>
</dbReference>
<evidence type="ECO:0000256" key="3">
    <source>
        <dbReference type="ARBA" id="ARBA00022989"/>
    </source>
</evidence>
<dbReference type="InterPro" id="IPR013112">
    <property type="entry name" value="FAD-bd_8"/>
</dbReference>
<dbReference type="InterPro" id="IPR017927">
    <property type="entry name" value="FAD-bd_FR_type"/>
</dbReference>
<dbReference type="EMBL" id="RCMI01000384">
    <property type="protein sequence ID" value="KAG2913745.1"/>
    <property type="molecule type" value="Genomic_DNA"/>
</dbReference>
<feature type="transmembrane region" description="Helical" evidence="6">
    <location>
        <begin position="152"/>
        <end position="171"/>
    </location>
</feature>
<evidence type="ECO:0000259" key="7">
    <source>
        <dbReference type="PROSITE" id="PS51384"/>
    </source>
</evidence>
<dbReference type="InterPro" id="IPR013130">
    <property type="entry name" value="Fe3_Rdtase_TM_dom"/>
</dbReference>
<feature type="transmembrane region" description="Helical" evidence="6">
    <location>
        <begin position="191"/>
        <end position="209"/>
    </location>
</feature>
<dbReference type="EMBL" id="RCMK01000512">
    <property type="protein sequence ID" value="KAG2924434.1"/>
    <property type="molecule type" value="Genomic_DNA"/>
</dbReference>
<evidence type="ECO:0000313" key="14">
    <source>
        <dbReference type="Proteomes" id="UP000251314"/>
    </source>
</evidence>
<keyword evidence="5 6" id="KW-0472">Membrane</keyword>
<dbReference type="Proteomes" id="UP000774804">
    <property type="component" value="Unassembled WGS sequence"/>
</dbReference>
<dbReference type="SUPFAM" id="SSF63380">
    <property type="entry name" value="Riboflavin synthase domain-like"/>
    <property type="match status" value="1"/>
</dbReference>
<dbReference type="OrthoDB" id="167398at2759"/>
<feature type="transmembrane region" description="Helical" evidence="6">
    <location>
        <begin position="87"/>
        <end position="106"/>
    </location>
</feature>
<dbReference type="GO" id="GO:0016491">
    <property type="term" value="F:oxidoreductase activity"/>
    <property type="evidence" value="ECO:0007669"/>
    <property type="project" value="UniProtKB-KW"/>
</dbReference>
<keyword evidence="4" id="KW-0560">Oxidoreductase</keyword>
<evidence type="ECO:0000313" key="8">
    <source>
        <dbReference type="EMBL" id="KAG2854851.1"/>
    </source>
</evidence>
<keyword evidence="14" id="KW-1185">Reference proteome</keyword>
<evidence type="ECO:0000256" key="2">
    <source>
        <dbReference type="ARBA" id="ARBA00022692"/>
    </source>
</evidence>
<gene>
    <name evidence="13" type="ORF">PC110_g3922</name>
    <name evidence="8" type="ORF">PC113_g12940</name>
    <name evidence="9" type="ORF">PC115_g11894</name>
    <name evidence="10" type="ORF">PC117_g15406</name>
    <name evidence="11" type="ORF">PC118_g15228</name>
    <name evidence="12" type="ORF">PC129_g12986</name>
</gene>
<dbReference type="SFLD" id="SFLDG01168">
    <property type="entry name" value="Ferric_reductase_subgroup_(FRE"/>
    <property type="match status" value="1"/>
</dbReference>
<dbReference type="Proteomes" id="UP000760860">
    <property type="component" value="Unassembled WGS sequence"/>
</dbReference>
<comment type="subcellular location">
    <subcellularLocation>
        <location evidence="1">Membrane</location>
        <topology evidence="1">Multi-pass membrane protein</topology>
    </subcellularLocation>
</comment>
<proteinExistence type="predicted"/>
<reference evidence="8" key="2">
    <citation type="submission" date="2018-10" db="EMBL/GenBank/DDBJ databases">
        <title>Effector identification in a new, highly contiguous assembly of the strawberry crown rot pathogen Phytophthora cactorum.</title>
        <authorList>
            <person name="Armitage A.D."/>
            <person name="Nellist C.F."/>
            <person name="Bates H."/>
            <person name="Vickerstaff R.J."/>
            <person name="Harrison R.J."/>
        </authorList>
    </citation>
    <scope>NUCLEOTIDE SEQUENCE</scope>
    <source>
        <strain evidence="8">15-7</strain>
        <strain evidence="9">4032</strain>
        <strain evidence="10">4040</strain>
        <strain evidence="11">P415</strain>
        <strain evidence="12">P421</strain>
    </source>
</reference>
<dbReference type="InterPro" id="IPR013121">
    <property type="entry name" value="Fe_red_NAD-bd_6"/>
</dbReference>
<dbReference type="PROSITE" id="PS51384">
    <property type="entry name" value="FAD_FR"/>
    <property type="match status" value="1"/>
</dbReference>
<dbReference type="VEuPathDB" id="FungiDB:PC110_g3922"/>
<dbReference type="Pfam" id="PF08022">
    <property type="entry name" value="FAD_binding_8"/>
    <property type="match status" value="1"/>
</dbReference>
<organism evidence="13 14">
    <name type="scientific">Phytophthora cactorum</name>
    <dbReference type="NCBI Taxonomy" id="29920"/>
    <lineage>
        <taxon>Eukaryota</taxon>
        <taxon>Sar</taxon>
        <taxon>Stramenopiles</taxon>
        <taxon>Oomycota</taxon>
        <taxon>Peronosporomycetes</taxon>
        <taxon>Peronosporales</taxon>
        <taxon>Peronosporaceae</taxon>
        <taxon>Phytophthora</taxon>
    </lineage>
</organism>
<dbReference type="Gene3D" id="3.40.50.80">
    <property type="entry name" value="Nucleotide-binding domain of ferredoxin-NADP reductase (FNR) module"/>
    <property type="match status" value="1"/>
</dbReference>
<dbReference type="PANTHER" id="PTHR11972">
    <property type="entry name" value="NADPH OXIDASE"/>
    <property type="match status" value="1"/>
</dbReference>
<feature type="transmembrane region" description="Helical" evidence="6">
    <location>
        <begin position="221"/>
        <end position="248"/>
    </location>
</feature>
<dbReference type="Proteomes" id="UP000251314">
    <property type="component" value="Unassembled WGS sequence"/>
</dbReference>
<protein>
    <recommendedName>
        <fullName evidence="7">FAD-binding FR-type domain-containing protein</fullName>
    </recommendedName>
</protein>
<evidence type="ECO:0000313" key="12">
    <source>
        <dbReference type="EMBL" id="KAG3216143.1"/>
    </source>
</evidence>
<reference evidence="13 14" key="1">
    <citation type="submission" date="2018-01" db="EMBL/GenBank/DDBJ databases">
        <title>Draft genome of the strawberry crown rot pathogen Phytophthora cactorum.</title>
        <authorList>
            <person name="Armitage A.D."/>
            <person name="Lysoe E."/>
            <person name="Nellist C.F."/>
            <person name="Harrison R.J."/>
            <person name="Brurberg M.B."/>
        </authorList>
    </citation>
    <scope>NUCLEOTIDE SEQUENCE [LARGE SCALE GENOMIC DNA]</scope>
    <source>
        <strain evidence="13 14">10300</strain>
    </source>
</reference>
<feature type="transmembrane region" description="Helical" evidence="6">
    <location>
        <begin position="118"/>
        <end position="140"/>
    </location>
</feature>
<comment type="caution">
    <text evidence="13">The sequence shown here is derived from an EMBL/GenBank/DDBJ whole genome shotgun (WGS) entry which is preliminary data.</text>
</comment>
<dbReference type="InterPro" id="IPR039261">
    <property type="entry name" value="FNR_nucleotide-bd"/>
</dbReference>
<evidence type="ECO:0000313" key="9">
    <source>
        <dbReference type="EMBL" id="KAG2913745.1"/>
    </source>
</evidence>